<accession>A0ABV1HF49</accession>
<dbReference type="InterPro" id="IPR003838">
    <property type="entry name" value="ABC3_permease_C"/>
</dbReference>
<gene>
    <name evidence="9" type="ORF">WMO43_10715</name>
</gene>
<evidence type="ECO:0000256" key="7">
    <source>
        <dbReference type="SAM" id="Phobius"/>
    </source>
</evidence>
<evidence type="ECO:0000256" key="3">
    <source>
        <dbReference type="ARBA" id="ARBA00022692"/>
    </source>
</evidence>
<evidence type="ECO:0000313" key="10">
    <source>
        <dbReference type="Proteomes" id="UP001454489"/>
    </source>
</evidence>
<feature type="transmembrane region" description="Helical" evidence="7">
    <location>
        <begin position="350"/>
        <end position="372"/>
    </location>
</feature>
<keyword evidence="2" id="KW-1003">Cell membrane</keyword>
<evidence type="ECO:0000256" key="4">
    <source>
        <dbReference type="ARBA" id="ARBA00022989"/>
    </source>
</evidence>
<feature type="transmembrane region" description="Helical" evidence="7">
    <location>
        <begin position="426"/>
        <end position="446"/>
    </location>
</feature>
<evidence type="ECO:0000256" key="2">
    <source>
        <dbReference type="ARBA" id="ARBA00022475"/>
    </source>
</evidence>
<feature type="transmembrane region" description="Helical" evidence="7">
    <location>
        <begin position="28"/>
        <end position="52"/>
    </location>
</feature>
<dbReference type="PANTHER" id="PTHR30572">
    <property type="entry name" value="MEMBRANE COMPONENT OF TRANSPORTER-RELATED"/>
    <property type="match status" value="1"/>
</dbReference>
<dbReference type="Proteomes" id="UP001454489">
    <property type="component" value="Unassembled WGS sequence"/>
</dbReference>
<feature type="transmembrane region" description="Helical" evidence="7">
    <location>
        <begin position="757"/>
        <end position="778"/>
    </location>
</feature>
<protein>
    <submittedName>
        <fullName evidence="9">FtsX-like permease family protein</fullName>
    </submittedName>
</protein>
<dbReference type="RefSeq" id="WP_353531164.1">
    <property type="nucleotide sequence ID" value="NZ_JBBMEX010000011.1"/>
</dbReference>
<dbReference type="InterPro" id="IPR050250">
    <property type="entry name" value="Macrolide_Exporter_MacB"/>
</dbReference>
<feature type="transmembrane region" description="Helical" evidence="7">
    <location>
        <begin position="264"/>
        <end position="284"/>
    </location>
</feature>
<keyword evidence="10" id="KW-1185">Reference proteome</keyword>
<feature type="transmembrane region" description="Helical" evidence="7">
    <location>
        <begin position="704"/>
        <end position="722"/>
    </location>
</feature>
<name>A0ABV1HF49_9FIRM</name>
<evidence type="ECO:0000256" key="6">
    <source>
        <dbReference type="ARBA" id="ARBA00038076"/>
    </source>
</evidence>
<keyword evidence="5 7" id="KW-0472">Membrane</keyword>
<keyword evidence="3 7" id="KW-0812">Transmembrane</keyword>
<evidence type="ECO:0000256" key="5">
    <source>
        <dbReference type="ARBA" id="ARBA00023136"/>
    </source>
</evidence>
<comment type="caution">
    <text evidence="9">The sequence shown here is derived from an EMBL/GenBank/DDBJ whole genome shotgun (WGS) entry which is preliminary data.</text>
</comment>
<keyword evidence="4 7" id="KW-1133">Transmembrane helix</keyword>
<evidence type="ECO:0000313" key="9">
    <source>
        <dbReference type="EMBL" id="MEQ2558333.1"/>
    </source>
</evidence>
<feature type="domain" description="ABC3 transporter permease C-terminal" evidence="8">
    <location>
        <begin position="709"/>
        <end position="820"/>
    </location>
</feature>
<sequence>MKMLKNNNQQVIKRMAKTSFFRNKGKNLVLVCAVFLAVFMLFSIFTVGLTYVKMEKRQNIRLSGADMDAIMYGMTKEQVKKCENSSEVSKIGKVGVAGYAISTQWDDTLHTWLIYSDKTYWDEIMAPARKETKGHYPKQENEVMVTQTALEDCGLSGLGIGDTFTLTYGDDNGTEPKEKTFKICGIWDGYGTKKVFFVSKKFYQQSGYQLSDVRSGRMYLQFKSKILTTKKQEEFREQMDLGVQQALFFTAETSNSVRILRGMVGLAFITCLSAYLLIYNILYLSVSGNIRYYGLLQTVGMTGTQVKNLMKRQMCWIGIFGIGGGFFAGVLTSFFIIPEVVRSLGIREKVVVAFHPGIILLTILIAVITLLLGSRKPVKIACAVTPMEALGYCTVTSNRKSHRTKRGHVLKNMACRQLKKDKKKTAVVFLSLATGLSVFLVLITLIESQGARTIVSNYMDADMEIVNDTLMKEDTKDWKPILDSDFTKKIENISGVKEVHQMTSTKILVPWEADFANTWMRAVYEMWMSEPYEQSVEDYKAHPEKYYSYLKGIDEAEFENLNSMFQKKVNKKDFMEGRVCILYRNGVQLKEKEILGKELTCLLPENSVSQGKCTFQIAGVTDDNRYAGIGLGPDLIVSEKWLEQVVKNPFVQDMTVLYDEEYDTQTEQAVIKAIQSLSDSRDVSYESKIEEMENVKKAQGNMKGVGIGITLILAFIGLMNYINTVSGSIQNRQVELSVMESVGMTDRQVYRMLVYEGLFYAGGSILLTGTVGLLITYLCYQSMNYRGIAFSVPILPVSAAVLLVLAVCVAVPVLAYRLLAGRHSVVERIRGFE</sequence>
<dbReference type="EMBL" id="JBBMEX010000011">
    <property type="protein sequence ID" value="MEQ2558333.1"/>
    <property type="molecule type" value="Genomic_DNA"/>
</dbReference>
<organism evidence="9 10">
    <name type="scientific">Maccoyibacter intestinihominis</name>
    <dbReference type="NCBI Taxonomy" id="3133499"/>
    <lineage>
        <taxon>Bacteria</taxon>
        <taxon>Bacillati</taxon>
        <taxon>Bacillota</taxon>
        <taxon>Clostridia</taxon>
        <taxon>Lachnospirales</taxon>
        <taxon>Lachnospiraceae</taxon>
        <taxon>Maccoyibacter</taxon>
    </lineage>
</organism>
<dbReference type="Pfam" id="PF02687">
    <property type="entry name" value="FtsX"/>
    <property type="match status" value="1"/>
</dbReference>
<evidence type="ECO:0000256" key="1">
    <source>
        <dbReference type="ARBA" id="ARBA00004651"/>
    </source>
</evidence>
<feature type="transmembrane region" description="Helical" evidence="7">
    <location>
        <begin position="798"/>
        <end position="820"/>
    </location>
</feature>
<comment type="subcellular location">
    <subcellularLocation>
        <location evidence="1">Cell membrane</location>
        <topology evidence="1">Multi-pass membrane protein</topology>
    </subcellularLocation>
</comment>
<dbReference type="PANTHER" id="PTHR30572:SF4">
    <property type="entry name" value="ABC TRANSPORTER PERMEASE YTRF"/>
    <property type="match status" value="1"/>
</dbReference>
<feature type="transmembrane region" description="Helical" evidence="7">
    <location>
        <begin position="316"/>
        <end position="338"/>
    </location>
</feature>
<reference evidence="9 10" key="1">
    <citation type="submission" date="2024-03" db="EMBL/GenBank/DDBJ databases">
        <title>Human intestinal bacterial collection.</title>
        <authorList>
            <person name="Pauvert C."/>
            <person name="Hitch T.C.A."/>
            <person name="Clavel T."/>
        </authorList>
    </citation>
    <scope>NUCLEOTIDE SEQUENCE [LARGE SCALE GENOMIC DNA]</scope>
    <source>
        <strain evidence="9 10">CLA-AA-H185</strain>
    </source>
</reference>
<evidence type="ECO:0000259" key="8">
    <source>
        <dbReference type="Pfam" id="PF02687"/>
    </source>
</evidence>
<comment type="similarity">
    <text evidence="6">Belongs to the ABC-4 integral membrane protein family.</text>
</comment>
<proteinExistence type="inferred from homology"/>